<feature type="region of interest" description="Disordered" evidence="1">
    <location>
        <begin position="91"/>
        <end position="115"/>
    </location>
</feature>
<feature type="transmembrane region" description="Helical" evidence="2">
    <location>
        <begin position="127"/>
        <end position="146"/>
    </location>
</feature>
<evidence type="ECO:0000256" key="3">
    <source>
        <dbReference type="SAM" id="SignalP"/>
    </source>
</evidence>
<keyword evidence="2" id="KW-0812">Transmembrane</keyword>
<organism evidence="4 5">
    <name type="scientific">Orchesella dallaii</name>
    <dbReference type="NCBI Taxonomy" id="48710"/>
    <lineage>
        <taxon>Eukaryota</taxon>
        <taxon>Metazoa</taxon>
        <taxon>Ecdysozoa</taxon>
        <taxon>Arthropoda</taxon>
        <taxon>Hexapoda</taxon>
        <taxon>Collembola</taxon>
        <taxon>Entomobryomorpha</taxon>
        <taxon>Entomobryoidea</taxon>
        <taxon>Orchesellidae</taxon>
        <taxon>Orchesellinae</taxon>
        <taxon>Orchesella</taxon>
    </lineage>
</organism>
<comment type="caution">
    <text evidence="4">The sequence shown here is derived from an EMBL/GenBank/DDBJ whole genome shotgun (WGS) entry which is preliminary data.</text>
</comment>
<protein>
    <submittedName>
        <fullName evidence="4">Uncharacterized protein</fullName>
    </submittedName>
</protein>
<feature type="signal peptide" evidence="3">
    <location>
        <begin position="1"/>
        <end position="16"/>
    </location>
</feature>
<evidence type="ECO:0000256" key="1">
    <source>
        <dbReference type="SAM" id="MobiDB-lite"/>
    </source>
</evidence>
<evidence type="ECO:0000313" key="5">
    <source>
        <dbReference type="Proteomes" id="UP001642540"/>
    </source>
</evidence>
<proteinExistence type="predicted"/>
<name>A0ABP1RP09_9HEXA</name>
<sequence>MAKLVLEFFMILVATAAECHDDVKLVEKLPSNQPNEVGKSTELSGKTDNITTLSETPNTTMQEPPYNRGEEVGITGKQSSVIENKFSMESNDVGKTNISNSQDPEVPSNPKKQNEPTKFLHLHSLRIMFGIVAFMFIFIAILLSFSDCIANHNTPRQTPHLHV</sequence>
<accession>A0ABP1RP09</accession>
<keyword evidence="2" id="KW-0472">Membrane</keyword>
<reference evidence="4 5" key="1">
    <citation type="submission" date="2024-08" db="EMBL/GenBank/DDBJ databases">
        <authorList>
            <person name="Cucini C."/>
            <person name="Frati F."/>
        </authorList>
    </citation>
    <scope>NUCLEOTIDE SEQUENCE [LARGE SCALE GENOMIC DNA]</scope>
</reference>
<feature type="region of interest" description="Disordered" evidence="1">
    <location>
        <begin position="31"/>
        <end position="78"/>
    </location>
</feature>
<keyword evidence="3" id="KW-0732">Signal</keyword>
<gene>
    <name evidence="4" type="ORF">ODALV1_LOCUS24450</name>
</gene>
<feature type="compositionally biased region" description="Polar residues" evidence="1">
    <location>
        <begin position="91"/>
        <end position="103"/>
    </location>
</feature>
<feature type="chain" id="PRO_5046614689" evidence="3">
    <location>
        <begin position="17"/>
        <end position="163"/>
    </location>
</feature>
<evidence type="ECO:0000313" key="4">
    <source>
        <dbReference type="EMBL" id="CAL8132051.1"/>
    </source>
</evidence>
<keyword evidence="5" id="KW-1185">Reference proteome</keyword>
<dbReference type="Proteomes" id="UP001642540">
    <property type="component" value="Unassembled WGS sequence"/>
</dbReference>
<keyword evidence="2" id="KW-1133">Transmembrane helix</keyword>
<dbReference type="EMBL" id="CAXLJM020000091">
    <property type="protein sequence ID" value="CAL8132051.1"/>
    <property type="molecule type" value="Genomic_DNA"/>
</dbReference>
<evidence type="ECO:0000256" key="2">
    <source>
        <dbReference type="SAM" id="Phobius"/>
    </source>
</evidence>
<feature type="compositionally biased region" description="Polar residues" evidence="1">
    <location>
        <begin position="41"/>
        <end position="62"/>
    </location>
</feature>